<protein>
    <submittedName>
        <fullName evidence="2">Uncharacterized protein</fullName>
    </submittedName>
</protein>
<evidence type="ECO:0000313" key="1">
    <source>
        <dbReference type="Proteomes" id="UP000095281"/>
    </source>
</evidence>
<proteinExistence type="predicted"/>
<keyword evidence="1" id="KW-1185">Reference proteome</keyword>
<organism evidence="1 2">
    <name type="scientific">Meloidogyne hapla</name>
    <name type="common">Root-knot nematode worm</name>
    <dbReference type="NCBI Taxonomy" id="6305"/>
    <lineage>
        <taxon>Eukaryota</taxon>
        <taxon>Metazoa</taxon>
        <taxon>Ecdysozoa</taxon>
        <taxon>Nematoda</taxon>
        <taxon>Chromadorea</taxon>
        <taxon>Rhabditida</taxon>
        <taxon>Tylenchina</taxon>
        <taxon>Tylenchomorpha</taxon>
        <taxon>Tylenchoidea</taxon>
        <taxon>Meloidogynidae</taxon>
        <taxon>Meloidogyninae</taxon>
        <taxon>Meloidogyne</taxon>
    </lineage>
</organism>
<dbReference type="AlphaFoldDB" id="A0A1I8B2I8"/>
<evidence type="ECO:0000313" key="2">
    <source>
        <dbReference type="WBParaSite" id="MhA1_Contig126.frz3.gene4"/>
    </source>
</evidence>
<accession>A0A1I8B2I8</accession>
<dbReference type="WBParaSite" id="MhA1_Contig126.frz3.gene4">
    <property type="protein sequence ID" value="MhA1_Contig126.frz3.gene4"/>
    <property type="gene ID" value="MhA1_Contig126.frz3.gene4"/>
</dbReference>
<sequence>MSNSAVKLWQTVVCKNGAVAAWHPSVPFPYRVPSLKMGLLSSPIFNKIGNSKNEENKQIDFNDKNKLIE</sequence>
<name>A0A1I8B2I8_MELHA</name>
<dbReference type="Proteomes" id="UP000095281">
    <property type="component" value="Unplaced"/>
</dbReference>
<reference evidence="2" key="1">
    <citation type="submission" date="2016-11" db="UniProtKB">
        <authorList>
            <consortium name="WormBaseParasite"/>
        </authorList>
    </citation>
    <scope>IDENTIFICATION</scope>
</reference>